<gene>
    <name evidence="12" type="ORF">HMPREF1872_01289</name>
</gene>
<dbReference type="InterPro" id="IPR039421">
    <property type="entry name" value="Type_1_exporter"/>
</dbReference>
<evidence type="ECO:0000256" key="7">
    <source>
        <dbReference type="ARBA" id="ARBA00022989"/>
    </source>
</evidence>
<dbReference type="PROSITE" id="PS50929">
    <property type="entry name" value="ABC_TM1F"/>
    <property type="match status" value="1"/>
</dbReference>
<dbReference type="SUPFAM" id="SSF52540">
    <property type="entry name" value="P-loop containing nucleoside triphosphate hydrolases"/>
    <property type="match status" value="1"/>
</dbReference>
<dbReference type="EMBL" id="LSCV01000042">
    <property type="protein sequence ID" value="KXB39257.1"/>
    <property type="molecule type" value="Genomic_DNA"/>
</dbReference>
<dbReference type="InterPro" id="IPR017871">
    <property type="entry name" value="ABC_transporter-like_CS"/>
</dbReference>
<dbReference type="Pfam" id="PF00664">
    <property type="entry name" value="ABC_membrane"/>
    <property type="match status" value="1"/>
</dbReference>
<dbReference type="InterPro" id="IPR036640">
    <property type="entry name" value="ABC1_TM_sf"/>
</dbReference>
<evidence type="ECO:0000313" key="13">
    <source>
        <dbReference type="Proteomes" id="UP000070080"/>
    </source>
</evidence>
<dbReference type="SUPFAM" id="SSF90123">
    <property type="entry name" value="ABC transporter transmembrane region"/>
    <property type="match status" value="1"/>
</dbReference>
<evidence type="ECO:0000259" key="11">
    <source>
        <dbReference type="PROSITE" id="PS50929"/>
    </source>
</evidence>
<keyword evidence="4 9" id="KW-0812">Transmembrane</keyword>
<reference evidence="13" key="1">
    <citation type="submission" date="2016-01" db="EMBL/GenBank/DDBJ databases">
        <authorList>
            <person name="Mitreva M."/>
            <person name="Pepin K.H."/>
            <person name="Mihindukulasuriya K.A."/>
            <person name="Fulton R."/>
            <person name="Fronick C."/>
            <person name="O'Laughlin M."/>
            <person name="Miner T."/>
            <person name="Herter B."/>
            <person name="Rosa B.A."/>
            <person name="Cordes M."/>
            <person name="Tomlinson C."/>
            <person name="Wollam A."/>
            <person name="Palsikar V.B."/>
            <person name="Mardis E.R."/>
            <person name="Wilson R.K."/>
        </authorList>
    </citation>
    <scope>NUCLEOTIDE SEQUENCE [LARGE SCALE GENOMIC DNA]</scope>
    <source>
        <strain evidence="13">KA00274</strain>
    </source>
</reference>
<protein>
    <submittedName>
        <fullName evidence="12">ABC transporter, ATP-binding protein</fullName>
    </submittedName>
</protein>
<keyword evidence="2" id="KW-0813">Transport</keyword>
<keyword evidence="13" id="KW-1185">Reference proteome</keyword>
<evidence type="ECO:0000256" key="8">
    <source>
        <dbReference type="ARBA" id="ARBA00023136"/>
    </source>
</evidence>
<dbReference type="GO" id="GO:0140359">
    <property type="term" value="F:ABC-type transporter activity"/>
    <property type="evidence" value="ECO:0007669"/>
    <property type="project" value="InterPro"/>
</dbReference>
<dbReference type="PROSITE" id="PS00211">
    <property type="entry name" value="ABC_TRANSPORTER_1"/>
    <property type="match status" value="1"/>
</dbReference>
<dbReference type="SMART" id="SM00382">
    <property type="entry name" value="AAA"/>
    <property type="match status" value="1"/>
</dbReference>
<evidence type="ECO:0000313" key="12">
    <source>
        <dbReference type="EMBL" id="KXB39257.1"/>
    </source>
</evidence>
<dbReference type="Gene3D" id="1.20.1560.10">
    <property type="entry name" value="ABC transporter type 1, transmembrane domain"/>
    <property type="match status" value="1"/>
</dbReference>
<proteinExistence type="predicted"/>
<dbReference type="GO" id="GO:0005524">
    <property type="term" value="F:ATP binding"/>
    <property type="evidence" value="ECO:0007669"/>
    <property type="project" value="UniProtKB-KW"/>
</dbReference>
<evidence type="ECO:0000256" key="2">
    <source>
        <dbReference type="ARBA" id="ARBA00022448"/>
    </source>
</evidence>
<keyword evidence="5" id="KW-0547">Nucleotide-binding</keyword>
<dbReference type="PANTHER" id="PTHR24221">
    <property type="entry name" value="ATP-BINDING CASSETTE SUB-FAMILY B"/>
    <property type="match status" value="1"/>
</dbReference>
<dbReference type="InterPro" id="IPR003439">
    <property type="entry name" value="ABC_transporter-like_ATP-bd"/>
</dbReference>
<dbReference type="Proteomes" id="UP000070080">
    <property type="component" value="Unassembled WGS sequence"/>
</dbReference>
<evidence type="ECO:0000259" key="10">
    <source>
        <dbReference type="PROSITE" id="PS50893"/>
    </source>
</evidence>
<evidence type="ECO:0000256" key="3">
    <source>
        <dbReference type="ARBA" id="ARBA00022475"/>
    </source>
</evidence>
<dbReference type="InterPro" id="IPR011527">
    <property type="entry name" value="ABC1_TM_dom"/>
</dbReference>
<evidence type="ECO:0000256" key="4">
    <source>
        <dbReference type="ARBA" id="ARBA00022692"/>
    </source>
</evidence>
<dbReference type="GO" id="GO:0016887">
    <property type="term" value="F:ATP hydrolysis activity"/>
    <property type="evidence" value="ECO:0007669"/>
    <property type="project" value="InterPro"/>
</dbReference>
<dbReference type="PROSITE" id="PS50893">
    <property type="entry name" value="ABC_TRANSPORTER_2"/>
    <property type="match status" value="1"/>
</dbReference>
<dbReference type="GO" id="GO:0005886">
    <property type="term" value="C:plasma membrane"/>
    <property type="evidence" value="ECO:0007669"/>
    <property type="project" value="UniProtKB-SubCell"/>
</dbReference>
<dbReference type="STRING" id="1497955.HMPREF1872_01289"/>
<dbReference type="Gene3D" id="3.40.50.300">
    <property type="entry name" value="P-loop containing nucleotide triphosphate hydrolases"/>
    <property type="match status" value="1"/>
</dbReference>
<keyword evidence="8 9" id="KW-0472">Membrane</keyword>
<name>A0A133Y7W3_9FIRM</name>
<comment type="subcellular location">
    <subcellularLocation>
        <location evidence="1">Cell membrane</location>
        <topology evidence="1">Multi-pass membrane protein</topology>
    </subcellularLocation>
</comment>
<keyword evidence="7 9" id="KW-1133">Transmembrane helix</keyword>
<evidence type="ECO:0000256" key="1">
    <source>
        <dbReference type="ARBA" id="ARBA00004651"/>
    </source>
</evidence>
<dbReference type="InterPro" id="IPR003593">
    <property type="entry name" value="AAA+_ATPase"/>
</dbReference>
<keyword evidence="3" id="KW-1003">Cell membrane</keyword>
<evidence type="ECO:0000256" key="5">
    <source>
        <dbReference type="ARBA" id="ARBA00022741"/>
    </source>
</evidence>
<feature type="transmembrane region" description="Helical" evidence="9">
    <location>
        <begin position="67"/>
        <end position="95"/>
    </location>
</feature>
<sequence length="507" mass="56922">MSHKLGFRLETRLRKIGINTLSKASFSFFDTHNSGYVRKVIDDNAAETHMMVAHLIPDNTRAVFMPILLLVLSFSISWRVGLTISILTLATAIVLASMMEGNDFMTLYQTAIDNLSAETVEYVRGIEVVKVFGISVQSMHKLCNLIYTYAQTAYKYSQVCKKPYVLYQLLFYGFVPFITIPLIFSLSAFNDLKTLAIELIMTFLLTALMLTAHMSIMFISMYTFKANYAIDTLEKLYKEMESSKVAAGTNTEFHNYQIELKDVCFSYKTGQEILKNINCTFLENKFYALVGASGSGKSTLAKLIAGYYEIKSGEIRIGGKLLSNYSQAALHKAIAFVFQDAKLFKKSIYENVALAKPNASKEEVFQALDAACCQPIIAKFKDGVNTVIGSQGVHLSVGEKQRIVIARAILQKAPIVILDEAQAALDADNEYELQRAFQNLMRHKTVIMIAHRLSAIKQSDEIIVLAKGQIQARGKHEDLLANSTDYQHIWALFEQANNWRVNDEKLA</sequence>
<feature type="transmembrane region" description="Helical" evidence="9">
    <location>
        <begin position="164"/>
        <end position="189"/>
    </location>
</feature>
<dbReference type="FunFam" id="3.40.50.300:FF:000221">
    <property type="entry name" value="Multidrug ABC transporter ATP-binding protein"/>
    <property type="match status" value="1"/>
</dbReference>
<keyword evidence="6 12" id="KW-0067">ATP-binding</keyword>
<feature type="domain" description="ABC transmembrane type-1" evidence="11">
    <location>
        <begin position="1"/>
        <end position="226"/>
    </location>
</feature>
<dbReference type="PANTHER" id="PTHR24221:SF397">
    <property type="entry name" value="ABC TRANSPORTER, ATP-BINDING TRANSMEMBRANE PROTEIN"/>
    <property type="match status" value="1"/>
</dbReference>
<dbReference type="InterPro" id="IPR027417">
    <property type="entry name" value="P-loop_NTPase"/>
</dbReference>
<feature type="domain" description="ABC transporter" evidence="10">
    <location>
        <begin position="258"/>
        <end position="492"/>
    </location>
</feature>
<dbReference type="GO" id="GO:0034040">
    <property type="term" value="F:ATPase-coupled lipid transmembrane transporter activity"/>
    <property type="evidence" value="ECO:0007669"/>
    <property type="project" value="TreeGrafter"/>
</dbReference>
<dbReference type="AlphaFoldDB" id="A0A133Y7W3"/>
<comment type="caution">
    <text evidence="12">The sequence shown here is derived from an EMBL/GenBank/DDBJ whole genome shotgun (WGS) entry which is preliminary data.</text>
</comment>
<accession>A0A133Y7W3</accession>
<dbReference type="Pfam" id="PF00005">
    <property type="entry name" value="ABC_tran"/>
    <property type="match status" value="1"/>
</dbReference>
<evidence type="ECO:0000256" key="6">
    <source>
        <dbReference type="ARBA" id="ARBA00022840"/>
    </source>
</evidence>
<feature type="transmembrane region" description="Helical" evidence="9">
    <location>
        <begin position="195"/>
        <end position="219"/>
    </location>
</feature>
<organism evidence="12 13">
    <name type="scientific">Amygdalobacter nucleatus</name>
    <dbReference type="NCBI Taxonomy" id="3029274"/>
    <lineage>
        <taxon>Bacteria</taxon>
        <taxon>Bacillati</taxon>
        <taxon>Bacillota</taxon>
        <taxon>Clostridia</taxon>
        <taxon>Eubacteriales</taxon>
        <taxon>Oscillospiraceae</taxon>
        <taxon>Amygdalobacter</taxon>
    </lineage>
</organism>
<evidence type="ECO:0000256" key="9">
    <source>
        <dbReference type="SAM" id="Phobius"/>
    </source>
</evidence>
<dbReference type="PATRIC" id="fig|1497955.3.peg.1256"/>